<dbReference type="InterPro" id="IPR050278">
    <property type="entry name" value="Serine_Prot_S9B/DPPIV"/>
</dbReference>
<feature type="compositionally biased region" description="Basic and acidic residues" evidence="1">
    <location>
        <begin position="76"/>
        <end position="87"/>
    </location>
</feature>
<sequence>MTDSFPRRQARTRRFTLGAPRGVTVSPDGERVVFLRSRGGTDPVTCLWTLDLDTGEERLVADPRELETAGADELPPEEKARRERSREQAGGVVGYATDRPVTTAAFALSGRLYVADFAGGLSPRLVDTPDGVIDPRPDPHGRHVAFVSGGALHVHDLTARTTTALAEPDGPHVTYGLADFVAAEEMGRMRGYWWAPDGESLLVARVDDAPVRRWHIADPAHPERPPAVVAYPAAGTPNAGVSLELVALDGTVVPVRWDAARDEYLADVVWDAHGLLVVVQPRDQRALRVLRVDPATGGTTLLHEQTDPVWVDIVPGVPAHTESGALVTVGDVDGSRRLVVDGEPVTPASLQVRDVADVDGDVVLFRASDDPTAIGLWTWGPDGVTAVAGGAGVHSGRLAGGTLVVTRQDLDTDGSTTTVHRGGAERTIASFADLPGLTPRVALLTAGERDLRVAVLLPTGHEPGTPLPVLMDPYGGPHAQRVVAARAAHLTSQWFADQGFAVVVVDGRGTPGRGPAFERAVHGDLAGPVLQDQVDALHGVAERYPDLDLGRVGIRGWSFGGYLAALAVLRRPDVFHAAVAGAPVTDWALYDTHYTERYLGRPDTDPDAYARSSLLDDAPALTRPLLLVHGLADDNVVAAHTLRLSSALLAAGRPHSVLPLSGVTHMTPQEVVAENLLLLQVQFLRQALGA</sequence>
<dbReference type="Gene3D" id="2.140.10.30">
    <property type="entry name" value="Dipeptidylpeptidase IV, N-terminal domain"/>
    <property type="match status" value="1"/>
</dbReference>
<evidence type="ECO:0000256" key="1">
    <source>
        <dbReference type="SAM" id="MobiDB-lite"/>
    </source>
</evidence>
<organism evidence="4 5">
    <name type="scientific">Pseudonocardia kunmingensis</name>
    <dbReference type="NCBI Taxonomy" id="630975"/>
    <lineage>
        <taxon>Bacteria</taxon>
        <taxon>Bacillati</taxon>
        <taxon>Actinomycetota</taxon>
        <taxon>Actinomycetes</taxon>
        <taxon>Pseudonocardiales</taxon>
        <taxon>Pseudonocardiaceae</taxon>
        <taxon>Pseudonocardia</taxon>
    </lineage>
</organism>
<dbReference type="PANTHER" id="PTHR11731">
    <property type="entry name" value="PROTEASE FAMILY S9B,C DIPEPTIDYL-PEPTIDASE IV-RELATED"/>
    <property type="match status" value="1"/>
</dbReference>
<dbReference type="EMBL" id="VFPA01000001">
    <property type="protein sequence ID" value="TQM13530.1"/>
    <property type="molecule type" value="Genomic_DNA"/>
</dbReference>
<evidence type="ECO:0000259" key="2">
    <source>
        <dbReference type="Pfam" id="PF00326"/>
    </source>
</evidence>
<keyword evidence="5" id="KW-1185">Reference proteome</keyword>
<feature type="region of interest" description="Disordered" evidence="1">
    <location>
        <begin position="64"/>
        <end position="89"/>
    </location>
</feature>
<accession>A0A543DW06</accession>
<dbReference type="PANTHER" id="PTHR11731:SF193">
    <property type="entry name" value="DIPEPTIDYL PEPTIDASE 9"/>
    <property type="match status" value="1"/>
</dbReference>
<gene>
    <name evidence="4" type="ORF">FB558_0279</name>
</gene>
<proteinExistence type="predicted"/>
<evidence type="ECO:0000259" key="3">
    <source>
        <dbReference type="Pfam" id="PF00930"/>
    </source>
</evidence>
<feature type="domain" description="Peptidase S9 prolyl oligopeptidase catalytic" evidence="2">
    <location>
        <begin position="491"/>
        <end position="689"/>
    </location>
</feature>
<evidence type="ECO:0000313" key="5">
    <source>
        <dbReference type="Proteomes" id="UP000315677"/>
    </source>
</evidence>
<dbReference type="Gene3D" id="3.40.50.1820">
    <property type="entry name" value="alpha/beta hydrolase"/>
    <property type="match status" value="1"/>
</dbReference>
<dbReference type="RefSeq" id="WP_142047344.1">
    <property type="nucleotide sequence ID" value="NZ_VFPA01000001.1"/>
</dbReference>
<dbReference type="SUPFAM" id="SSF53474">
    <property type="entry name" value="alpha/beta-Hydrolases"/>
    <property type="match status" value="1"/>
</dbReference>
<protein>
    <submittedName>
        <fullName evidence="4">Dipeptidyl-peptidase-4</fullName>
    </submittedName>
</protein>
<dbReference type="InterPro" id="IPR002469">
    <property type="entry name" value="Peptidase_S9B_N"/>
</dbReference>
<dbReference type="SUPFAM" id="SSF82171">
    <property type="entry name" value="DPP6 N-terminal domain-like"/>
    <property type="match status" value="1"/>
</dbReference>
<reference evidence="4 5" key="1">
    <citation type="submission" date="2019-06" db="EMBL/GenBank/DDBJ databases">
        <title>Sequencing the genomes of 1000 actinobacteria strains.</title>
        <authorList>
            <person name="Klenk H.-P."/>
        </authorList>
    </citation>
    <scope>NUCLEOTIDE SEQUENCE [LARGE SCALE GENOMIC DNA]</scope>
    <source>
        <strain evidence="4 5">DSM 45301</strain>
    </source>
</reference>
<dbReference type="InterPro" id="IPR029058">
    <property type="entry name" value="AB_hydrolase_fold"/>
</dbReference>
<dbReference type="Pfam" id="PF00326">
    <property type="entry name" value="Peptidase_S9"/>
    <property type="match status" value="1"/>
</dbReference>
<dbReference type="Pfam" id="PF00930">
    <property type="entry name" value="DPPIV_N"/>
    <property type="match status" value="1"/>
</dbReference>
<comment type="caution">
    <text evidence="4">The sequence shown here is derived from an EMBL/GenBank/DDBJ whole genome shotgun (WGS) entry which is preliminary data.</text>
</comment>
<dbReference type="InterPro" id="IPR001375">
    <property type="entry name" value="Peptidase_S9_cat"/>
</dbReference>
<dbReference type="AlphaFoldDB" id="A0A543DW06"/>
<evidence type="ECO:0000313" key="4">
    <source>
        <dbReference type="EMBL" id="TQM13530.1"/>
    </source>
</evidence>
<name>A0A543DW06_9PSEU</name>
<dbReference type="OrthoDB" id="9812921at2"/>
<dbReference type="Proteomes" id="UP000315677">
    <property type="component" value="Unassembled WGS sequence"/>
</dbReference>
<feature type="domain" description="Dipeptidylpeptidase IV N-terminal" evidence="3">
    <location>
        <begin position="110"/>
        <end position="339"/>
    </location>
</feature>
<dbReference type="GO" id="GO:0006508">
    <property type="term" value="P:proteolysis"/>
    <property type="evidence" value="ECO:0007669"/>
    <property type="project" value="InterPro"/>
</dbReference>
<dbReference type="GO" id="GO:0008239">
    <property type="term" value="F:dipeptidyl-peptidase activity"/>
    <property type="evidence" value="ECO:0007669"/>
    <property type="project" value="TreeGrafter"/>
</dbReference>
<dbReference type="GO" id="GO:0008236">
    <property type="term" value="F:serine-type peptidase activity"/>
    <property type="evidence" value="ECO:0007669"/>
    <property type="project" value="InterPro"/>
</dbReference>